<dbReference type="GO" id="GO:0004930">
    <property type="term" value="F:G protein-coupled receptor activity"/>
    <property type="evidence" value="ECO:0007669"/>
    <property type="project" value="TreeGrafter"/>
</dbReference>
<evidence type="ECO:0008006" key="8">
    <source>
        <dbReference type="Google" id="ProtNLM"/>
    </source>
</evidence>
<dbReference type="GO" id="GO:0007189">
    <property type="term" value="P:adenylate cyclase-activating G protein-coupled receptor signaling pathway"/>
    <property type="evidence" value="ECO:0007669"/>
    <property type="project" value="TreeGrafter"/>
</dbReference>
<evidence type="ECO:0000256" key="5">
    <source>
        <dbReference type="SAM" id="Phobius"/>
    </source>
</evidence>
<feature type="transmembrane region" description="Helical" evidence="5">
    <location>
        <begin position="198"/>
        <end position="221"/>
    </location>
</feature>
<feature type="transmembrane region" description="Helical" evidence="5">
    <location>
        <begin position="95"/>
        <end position="115"/>
    </location>
</feature>
<evidence type="ECO:0000313" key="7">
    <source>
        <dbReference type="Proteomes" id="UP001152803"/>
    </source>
</evidence>
<sequence length="347" mass="38764">MEAFSDNSSVTDSTFGRSVVWIQLVMAVISVVGSGSIVVFAPFQNLLGTREVSALFFMSLADLLVSFTWLIGPVLLTQTCDNRTACYNLHAVEQIFYISSFFYTLNYMWVLYLRLKEDYCRNMTSQPSLPPVRTCSLTKVALVLSCVLPVLLMVPVFVVGNKFSCSRNLSQAYECLMMHTWVLNGSSDFGGGESCDRIHTYSVTIFVITFFASSIGILVLLRKVRSLYARCVVSAHGALDAREWASLGVLQVQTTLYSAAFAVCWFPAVVLAIAILCTLQETHWLFSILYMLQVFTSPSQGSLNCLLYGWVRHRYRSLKALEQRDAATQTPLLRAQKQSRSSEAQAD</sequence>
<reference evidence="6" key="1">
    <citation type="journal article" date="2023" name="Science">
        <title>Genome structures resolve the early diversification of teleost fishes.</title>
        <authorList>
            <person name="Parey E."/>
            <person name="Louis A."/>
            <person name="Montfort J."/>
            <person name="Bouchez O."/>
            <person name="Roques C."/>
            <person name="Iampietro C."/>
            <person name="Lluch J."/>
            <person name="Castinel A."/>
            <person name="Donnadieu C."/>
            <person name="Desvignes T."/>
            <person name="Floi Bucao C."/>
            <person name="Jouanno E."/>
            <person name="Wen M."/>
            <person name="Mejri S."/>
            <person name="Dirks R."/>
            <person name="Jansen H."/>
            <person name="Henkel C."/>
            <person name="Chen W.J."/>
            <person name="Zahm M."/>
            <person name="Cabau C."/>
            <person name="Klopp C."/>
            <person name="Thompson A.W."/>
            <person name="Robinson-Rechavi M."/>
            <person name="Braasch I."/>
            <person name="Lecointre G."/>
            <person name="Bobe J."/>
            <person name="Postlethwait J.H."/>
            <person name="Berthelot C."/>
            <person name="Roest Crollius H."/>
            <person name="Guiguen Y."/>
        </authorList>
    </citation>
    <scope>NUCLEOTIDE SEQUENCE</scope>
    <source>
        <strain evidence="6">Concon-B</strain>
    </source>
</reference>
<comment type="subcellular location">
    <subcellularLocation>
        <location evidence="1">Membrane</location>
        <topology evidence="1">Multi-pass membrane protein</topology>
    </subcellularLocation>
</comment>
<protein>
    <recommendedName>
        <fullName evidence="8">G-protein coupled receptors family 1 profile domain-containing protein</fullName>
    </recommendedName>
</protein>
<feature type="transmembrane region" description="Helical" evidence="5">
    <location>
        <begin position="256"/>
        <end position="276"/>
    </location>
</feature>
<keyword evidence="2 5" id="KW-0812">Transmembrane</keyword>
<keyword evidence="7" id="KW-1185">Reference proteome</keyword>
<gene>
    <name evidence="6" type="ORF">COCON_G00165760</name>
</gene>
<evidence type="ECO:0000256" key="4">
    <source>
        <dbReference type="ARBA" id="ARBA00023136"/>
    </source>
</evidence>
<evidence type="ECO:0000313" key="6">
    <source>
        <dbReference type="EMBL" id="KAJ8260853.1"/>
    </source>
</evidence>
<keyword evidence="3 5" id="KW-1133">Transmembrane helix</keyword>
<evidence type="ECO:0000256" key="2">
    <source>
        <dbReference type="ARBA" id="ARBA00022692"/>
    </source>
</evidence>
<organism evidence="6 7">
    <name type="scientific">Conger conger</name>
    <name type="common">Conger eel</name>
    <name type="synonym">Muraena conger</name>
    <dbReference type="NCBI Taxonomy" id="82655"/>
    <lineage>
        <taxon>Eukaryota</taxon>
        <taxon>Metazoa</taxon>
        <taxon>Chordata</taxon>
        <taxon>Craniata</taxon>
        <taxon>Vertebrata</taxon>
        <taxon>Euteleostomi</taxon>
        <taxon>Actinopterygii</taxon>
        <taxon>Neopterygii</taxon>
        <taxon>Teleostei</taxon>
        <taxon>Anguilliformes</taxon>
        <taxon>Congridae</taxon>
        <taxon>Conger</taxon>
    </lineage>
</organism>
<evidence type="ECO:0000256" key="1">
    <source>
        <dbReference type="ARBA" id="ARBA00004141"/>
    </source>
</evidence>
<accession>A0A9Q1HTY4</accession>
<dbReference type="SUPFAM" id="SSF81321">
    <property type="entry name" value="Family A G protein-coupled receptor-like"/>
    <property type="match status" value="1"/>
</dbReference>
<comment type="caution">
    <text evidence="6">The sequence shown here is derived from an EMBL/GenBank/DDBJ whole genome shotgun (WGS) entry which is preliminary data.</text>
</comment>
<feature type="transmembrane region" description="Helical" evidence="5">
    <location>
        <begin position="55"/>
        <end position="75"/>
    </location>
</feature>
<dbReference type="EMBL" id="JAFJMO010000012">
    <property type="protein sequence ID" value="KAJ8260853.1"/>
    <property type="molecule type" value="Genomic_DNA"/>
</dbReference>
<keyword evidence="4 5" id="KW-0472">Membrane</keyword>
<feature type="transmembrane region" description="Helical" evidence="5">
    <location>
        <begin position="20"/>
        <end position="43"/>
    </location>
</feature>
<evidence type="ECO:0000256" key="3">
    <source>
        <dbReference type="ARBA" id="ARBA00022989"/>
    </source>
</evidence>
<proteinExistence type="predicted"/>
<dbReference type="Gene3D" id="1.20.1070.10">
    <property type="entry name" value="Rhodopsin 7-helix transmembrane proteins"/>
    <property type="match status" value="1"/>
</dbReference>
<dbReference type="GO" id="GO:0005886">
    <property type="term" value="C:plasma membrane"/>
    <property type="evidence" value="ECO:0007669"/>
    <property type="project" value="TreeGrafter"/>
</dbReference>
<dbReference type="PANTHER" id="PTHR23112">
    <property type="entry name" value="G PROTEIN-COUPLED RECEPTOR 157-RELATED"/>
    <property type="match status" value="1"/>
</dbReference>
<feature type="transmembrane region" description="Helical" evidence="5">
    <location>
        <begin position="288"/>
        <end position="311"/>
    </location>
</feature>
<feature type="transmembrane region" description="Helical" evidence="5">
    <location>
        <begin position="136"/>
        <end position="158"/>
    </location>
</feature>
<dbReference type="AlphaFoldDB" id="A0A9Q1HTY4"/>
<dbReference type="PANTHER" id="PTHR23112:SF0">
    <property type="entry name" value="TRANSMEMBRANE PROTEIN 116"/>
    <property type="match status" value="1"/>
</dbReference>
<name>A0A9Q1HTY4_CONCO</name>
<dbReference type="Proteomes" id="UP001152803">
    <property type="component" value="Unassembled WGS sequence"/>
</dbReference>
<dbReference type="OrthoDB" id="10070607at2759"/>